<comment type="caution">
    <text evidence="6">The sequence shown here is derived from an EMBL/GenBank/DDBJ whole genome shotgun (WGS) entry which is preliminary data.</text>
</comment>
<dbReference type="InterPro" id="IPR044215">
    <property type="entry name" value="PIG-H"/>
</dbReference>
<evidence type="ECO:0000313" key="7">
    <source>
        <dbReference type="Proteomes" id="UP000324767"/>
    </source>
</evidence>
<comment type="similarity">
    <text evidence="2">Belongs to the PIGH family.</text>
</comment>
<feature type="transmembrane region" description="Helical" evidence="4">
    <location>
        <begin position="38"/>
        <end position="60"/>
    </location>
</feature>
<dbReference type="Pfam" id="PF10181">
    <property type="entry name" value="PIG-H"/>
    <property type="match status" value="1"/>
</dbReference>
<evidence type="ECO:0000256" key="2">
    <source>
        <dbReference type="ARBA" id="ARBA00009610"/>
    </source>
</evidence>
<feature type="compositionally biased region" description="Polar residues" evidence="3">
    <location>
        <begin position="10"/>
        <end position="25"/>
    </location>
</feature>
<gene>
    <name evidence="6" type="ORF">FRX48_07903</name>
</gene>
<feature type="domain" description="Phosphatidylinositol N-acetylglucosaminyltransferase subunit H conserved" evidence="5">
    <location>
        <begin position="124"/>
        <end position="189"/>
    </location>
</feature>
<dbReference type="OrthoDB" id="6256716at2759"/>
<reference evidence="6 7" key="1">
    <citation type="submission" date="2019-09" db="EMBL/GenBank/DDBJ databases">
        <title>The hologenome of the rock-dwelling lichen Lasallia pustulata.</title>
        <authorList>
            <person name="Greshake Tzovaras B."/>
            <person name="Segers F."/>
            <person name="Bicker A."/>
            <person name="Dal Grande F."/>
            <person name="Otte J."/>
            <person name="Hankeln T."/>
            <person name="Schmitt I."/>
            <person name="Ebersberger I."/>
        </authorList>
    </citation>
    <scope>NUCLEOTIDE SEQUENCE [LARGE SCALE GENOMIC DNA]</scope>
    <source>
        <strain evidence="6">A1-1</strain>
    </source>
</reference>
<keyword evidence="4" id="KW-0812">Transmembrane</keyword>
<evidence type="ECO:0000313" key="6">
    <source>
        <dbReference type="EMBL" id="KAA6408161.1"/>
    </source>
</evidence>
<keyword evidence="4" id="KW-0472">Membrane</keyword>
<dbReference type="GO" id="GO:0016757">
    <property type="term" value="F:glycosyltransferase activity"/>
    <property type="evidence" value="ECO:0007669"/>
    <property type="project" value="UniProtKB-KW"/>
</dbReference>
<organism evidence="6 7">
    <name type="scientific">Lasallia pustulata</name>
    <dbReference type="NCBI Taxonomy" id="136370"/>
    <lineage>
        <taxon>Eukaryota</taxon>
        <taxon>Fungi</taxon>
        <taxon>Dikarya</taxon>
        <taxon>Ascomycota</taxon>
        <taxon>Pezizomycotina</taxon>
        <taxon>Lecanoromycetes</taxon>
        <taxon>OSLEUM clade</taxon>
        <taxon>Umbilicariomycetidae</taxon>
        <taxon>Umbilicariales</taxon>
        <taxon>Umbilicariaceae</taxon>
        <taxon>Lasallia</taxon>
    </lineage>
</organism>
<keyword evidence="6" id="KW-0328">Glycosyltransferase</keyword>
<dbReference type="GO" id="GO:0006506">
    <property type="term" value="P:GPI anchor biosynthetic process"/>
    <property type="evidence" value="ECO:0007669"/>
    <property type="project" value="UniProtKB-UniPathway"/>
</dbReference>
<dbReference type="GO" id="GO:0000506">
    <property type="term" value="C:glycosylphosphatidylinositol-N-acetylglucosaminyltransferase (GPI-GnT) complex"/>
    <property type="evidence" value="ECO:0007669"/>
    <property type="project" value="InterPro"/>
</dbReference>
<dbReference type="PANTHER" id="PTHR15231:SF1">
    <property type="entry name" value="PHOSPHATIDYLINOSITOL N-ACETYLGLUCOSAMINYLTRANSFERASE SUBUNIT H"/>
    <property type="match status" value="1"/>
</dbReference>
<comment type="pathway">
    <text evidence="1">Glycolipid biosynthesis; glycosylphosphatidylinositol-anchor biosynthesis.</text>
</comment>
<accession>A0A5M8PFR0</accession>
<name>A0A5M8PFR0_9LECA</name>
<evidence type="ECO:0000256" key="1">
    <source>
        <dbReference type="ARBA" id="ARBA00004687"/>
    </source>
</evidence>
<evidence type="ECO:0000259" key="5">
    <source>
        <dbReference type="Pfam" id="PF10181"/>
    </source>
</evidence>
<proteinExistence type="inferred from homology"/>
<evidence type="ECO:0000256" key="4">
    <source>
        <dbReference type="SAM" id="Phobius"/>
    </source>
</evidence>
<keyword evidence="4" id="KW-1133">Transmembrane helix</keyword>
<protein>
    <submittedName>
        <fullName evidence="6">Phosphatidylinositol N-acetylglucosaminyltransferase</fullName>
    </submittedName>
</protein>
<sequence length="214" mass="23828">MFPFPHPTPHLSTHRPSPTTISHTVSTSPPLRTLPLRILSILTLLLRLSFGLCSILLVLAKTRSSHLRNNNYNAEARSLEQLFWARGIGAWSVRTAGPLGWRAVLPLAVGTGFLVLRRFHTEESLLTLSSLGIQTSTSSRTYLSSATTRFIPTSQIRDIVIHEAFRGYEVRFYLAVVVEGEGEVVVVFPNLLPNRKIVEEVWRGARACLYGPKG</sequence>
<dbReference type="AlphaFoldDB" id="A0A5M8PFR0"/>
<keyword evidence="6" id="KW-0808">Transferase</keyword>
<dbReference type="Proteomes" id="UP000324767">
    <property type="component" value="Unassembled WGS sequence"/>
</dbReference>
<dbReference type="InterPro" id="IPR019328">
    <property type="entry name" value="PIGH-H_dom"/>
</dbReference>
<dbReference type="UniPathway" id="UPA00196"/>
<dbReference type="PANTHER" id="PTHR15231">
    <property type="entry name" value="PHOSPHATIDYLINOSITOL N-ACETYLGLUCOSAMINYLTRANSFERASE SUBUNIT H"/>
    <property type="match status" value="1"/>
</dbReference>
<feature type="region of interest" description="Disordered" evidence="3">
    <location>
        <begin position="1"/>
        <end position="27"/>
    </location>
</feature>
<dbReference type="EMBL" id="VXIT01000014">
    <property type="protein sequence ID" value="KAA6408161.1"/>
    <property type="molecule type" value="Genomic_DNA"/>
</dbReference>
<evidence type="ECO:0000256" key="3">
    <source>
        <dbReference type="SAM" id="MobiDB-lite"/>
    </source>
</evidence>